<keyword evidence="2" id="KW-0847">Vitamin C</keyword>
<proteinExistence type="predicted"/>
<dbReference type="InterPro" id="IPR005123">
    <property type="entry name" value="Oxoglu/Fe-dep_dioxygenase_dom"/>
</dbReference>
<dbReference type="PROSITE" id="PS51471">
    <property type="entry name" value="FE2OG_OXY"/>
    <property type="match status" value="1"/>
</dbReference>
<dbReference type="AlphaFoldDB" id="A0A2C9VZU9"/>
<dbReference type="InterPro" id="IPR027443">
    <property type="entry name" value="IPNS-like_sf"/>
</dbReference>
<dbReference type="InterPro" id="IPR044861">
    <property type="entry name" value="IPNS-like_FE2OG_OXY"/>
</dbReference>
<feature type="signal peptide" evidence="4">
    <location>
        <begin position="1"/>
        <end position="17"/>
    </location>
</feature>
<dbReference type="SUPFAM" id="SSF51197">
    <property type="entry name" value="Clavaminate synthase-like"/>
    <property type="match status" value="1"/>
</dbReference>
<evidence type="ECO:0000256" key="1">
    <source>
        <dbReference type="ARBA" id="ARBA00022723"/>
    </source>
</evidence>
<gene>
    <name evidence="6" type="ORF">MANES_04G056500</name>
</gene>
<keyword evidence="4" id="KW-0732">Signal</keyword>
<evidence type="ECO:0000259" key="5">
    <source>
        <dbReference type="PROSITE" id="PS51471"/>
    </source>
</evidence>
<evidence type="ECO:0000256" key="2">
    <source>
        <dbReference type="ARBA" id="ARBA00022896"/>
    </source>
</evidence>
<dbReference type="PANTHER" id="PTHR47991">
    <property type="entry name" value="OXOGLUTARATE/IRON-DEPENDENT DIOXYGENASE"/>
    <property type="match status" value="1"/>
</dbReference>
<name>A0A2C9VZU9_MANES</name>
<dbReference type="GO" id="GO:0031418">
    <property type="term" value="F:L-ascorbic acid binding"/>
    <property type="evidence" value="ECO:0007669"/>
    <property type="project" value="UniProtKB-KW"/>
</dbReference>
<dbReference type="Pfam" id="PF03171">
    <property type="entry name" value="2OG-FeII_Oxy"/>
    <property type="match status" value="1"/>
</dbReference>
<keyword evidence="3" id="KW-0408">Iron</keyword>
<reference evidence="6" key="1">
    <citation type="submission" date="2016-02" db="EMBL/GenBank/DDBJ databases">
        <title>WGS assembly of Manihot esculenta.</title>
        <authorList>
            <person name="Bredeson J.V."/>
            <person name="Prochnik S.E."/>
            <person name="Lyons J.B."/>
            <person name="Schmutz J."/>
            <person name="Grimwood J."/>
            <person name="Vrebalov J."/>
            <person name="Bart R.S."/>
            <person name="Amuge T."/>
            <person name="Ferguson M.E."/>
            <person name="Green R."/>
            <person name="Putnam N."/>
            <person name="Stites J."/>
            <person name="Rounsley S."/>
            <person name="Rokhsar D.S."/>
        </authorList>
    </citation>
    <scope>NUCLEOTIDE SEQUENCE [LARGE SCALE GENOMIC DNA]</scope>
    <source>
        <tissue evidence="6">Leaf</tissue>
    </source>
</reference>
<keyword evidence="1" id="KW-0479">Metal-binding</keyword>
<dbReference type="InterPro" id="IPR050295">
    <property type="entry name" value="Plant_2OG-oxidoreductases"/>
</dbReference>
<evidence type="ECO:0000313" key="6">
    <source>
        <dbReference type="EMBL" id="OAY52086.1"/>
    </source>
</evidence>
<protein>
    <recommendedName>
        <fullName evidence="5">Fe2OG dioxygenase domain-containing protein</fullName>
    </recommendedName>
</protein>
<sequence length="138" mass="15572">MEKLALKLLELIALNLGLKTQSLPVPDLALGVGRHKDALGLTILAQDDVGGLEVKLKSEGQWTWVNPTPNSYIINVGDIIEVWSNDTYESVEHRVKVNSEKERFSIQYFLSPAHYTMVKPLEEIVNMMHLGEIFRSLN</sequence>
<feature type="chain" id="PRO_5013401910" description="Fe2OG dioxygenase domain-containing protein" evidence="4">
    <location>
        <begin position="18"/>
        <end position="138"/>
    </location>
</feature>
<accession>A0A2C9VZU9</accession>
<evidence type="ECO:0000256" key="4">
    <source>
        <dbReference type="SAM" id="SignalP"/>
    </source>
</evidence>
<dbReference type="GO" id="GO:0046872">
    <property type="term" value="F:metal ion binding"/>
    <property type="evidence" value="ECO:0007669"/>
    <property type="project" value="UniProtKB-KW"/>
</dbReference>
<dbReference type="STRING" id="3983.A0A2C9VZU9"/>
<feature type="domain" description="Fe2OG dioxygenase" evidence="5">
    <location>
        <begin position="7"/>
        <end position="112"/>
    </location>
</feature>
<dbReference type="Gene3D" id="2.60.120.330">
    <property type="entry name" value="B-lactam Antibiotic, Isopenicillin N Synthase, Chain"/>
    <property type="match status" value="1"/>
</dbReference>
<organism evidence="6">
    <name type="scientific">Manihot esculenta</name>
    <name type="common">Cassava</name>
    <name type="synonym">Jatropha manihot</name>
    <dbReference type="NCBI Taxonomy" id="3983"/>
    <lineage>
        <taxon>Eukaryota</taxon>
        <taxon>Viridiplantae</taxon>
        <taxon>Streptophyta</taxon>
        <taxon>Embryophyta</taxon>
        <taxon>Tracheophyta</taxon>
        <taxon>Spermatophyta</taxon>
        <taxon>Magnoliopsida</taxon>
        <taxon>eudicotyledons</taxon>
        <taxon>Gunneridae</taxon>
        <taxon>Pentapetalae</taxon>
        <taxon>rosids</taxon>
        <taxon>fabids</taxon>
        <taxon>Malpighiales</taxon>
        <taxon>Euphorbiaceae</taxon>
        <taxon>Crotonoideae</taxon>
        <taxon>Manihoteae</taxon>
        <taxon>Manihot</taxon>
    </lineage>
</organism>
<dbReference type="EMBL" id="CM004390">
    <property type="protein sequence ID" value="OAY52086.1"/>
    <property type="molecule type" value="Genomic_DNA"/>
</dbReference>
<evidence type="ECO:0000256" key="3">
    <source>
        <dbReference type="ARBA" id="ARBA00023004"/>
    </source>
</evidence>